<organism evidence="3 4">
    <name type="scientific">Cylicostephanus goldi</name>
    <name type="common">Nematode worm</name>
    <dbReference type="NCBI Taxonomy" id="71465"/>
    <lineage>
        <taxon>Eukaryota</taxon>
        <taxon>Metazoa</taxon>
        <taxon>Ecdysozoa</taxon>
        <taxon>Nematoda</taxon>
        <taxon>Chromadorea</taxon>
        <taxon>Rhabditida</taxon>
        <taxon>Rhabditina</taxon>
        <taxon>Rhabditomorpha</taxon>
        <taxon>Strongyloidea</taxon>
        <taxon>Strongylidae</taxon>
        <taxon>Cylicostephanus</taxon>
    </lineage>
</organism>
<dbReference type="Proteomes" id="UP000271889">
    <property type="component" value="Unassembled WGS sequence"/>
</dbReference>
<feature type="region of interest" description="Disordered" evidence="1">
    <location>
        <begin position="35"/>
        <end position="114"/>
    </location>
</feature>
<feature type="compositionally biased region" description="Polar residues" evidence="1">
    <location>
        <begin position="86"/>
        <end position="99"/>
    </location>
</feature>
<evidence type="ECO:0000313" key="3">
    <source>
        <dbReference type="EMBL" id="VDK74111.1"/>
    </source>
</evidence>
<name>A0A3P6UAS0_CYLGO</name>
<feature type="compositionally biased region" description="Polar residues" evidence="1">
    <location>
        <begin position="41"/>
        <end position="51"/>
    </location>
</feature>
<dbReference type="OrthoDB" id="5871418at2759"/>
<feature type="signal peptide" evidence="2">
    <location>
        <begin position="1"/>
        <end position="17"/>
    </location>
</feature>
<reference evidence="3 4" key="1">
    <citation type="submission" date="2018-11" db="EMBL/GenBank/DDBJ databases">
        <authorList>
            <consortium name="Pathogen Informatics"/>
        </authorList>
    </citation>
    <scope>NUCLEOTIDE SEQUENCE [LARGE SCALE GENOMIC DNA]</scope>
</reference>
<sequence length="114" mass="11279">MHTIIIFVAIVAVFAHGQLQSSGYENAELVQPAPAVPLSAENGNQQAYNSDGFSAGGSPPAPPPSPFPETSIASSGSEDLGGSAPISVQGTANGDSNNGEFDVGTPGGVSLSPL</sequence>
<gene>
    <name evidence="3" type="ORF">CGOC_LOCUS6996</name>
</gene>
<dbReference type="AlphaFoldDB" id="A0A3P6UAS0"/>
<protein>
    <submittedName>
        <fullName evidence="3">Uncharacterized protein</fullName>
    </submittedName>
</protein>
<accession>A0A3P6UAS0</accession>
<feature type="chain" id="PRO_5018261597" evidence="2">
    <location>
        <begin position="18"/>
        <end position="114"/>
    </location>
</feature>
<dbReference type="EMBL" id="UYRV01023704">
    <property type="protein sequence ID" value="VDK74111.1"/>
    <property type="molecule type" value="Genomic_DNA"/>
</dbReference>
<evidence type="ECO:0000256" key="1">
    <source>
        <dbReference type="SAM" id="MobiDB-lite"/>
    </source>
</evidence>
<keyword evidence="4" id="KW-1185">Reference proteome</keyword>
<proteinExistence type="predicted"/>
<evidence type="ECO:0000313" key="4">
    <source>
        <dbReference type="Proteomes" id="UP000271889"/>
    </source>
</evidence>
<evidence type="ECO:0000256" key="2">
    <source>
        <dbReference type="SAM" id="SignalP"/>
    </source>
</evidence>
<keyword evidence="2" id="KW-0732">Signal</keyword>